<feature type="region of interest" description="Disordered" evidence="3">
    <location>
        <begin position="335"/>
        <end position="381"/>
    </location>
</feature>
<dbReference type="Gene3D" id="3.30.70.330">
    <property type="match status" value="2"/>
</dbReference>
<protein>
    <recommendedName>
        <fullName evidence="4">RRM domain-containing protein</fullName>
    </recommendedName>
</protein>
<evidence type="ECO:0000256" key="2">
    <source>
        <dbReference type="PROSITE-ProRule" id="PRU00176"/>
    </source>
</evidence>
<dbReference type="Pfam" id="PF00076">
    <property type="entry name" value="RRM_1"/>
    <property type="match status" value="1"/>
</dbReference>
<feature type="region of interest" description="Disordered" evidence="3">
    <location>
        <begin position="120"/>
        <end position="183"/>
    </location>
</feature>
<dbReference type="PROSITE" id="PS50102">
    <property type="entry name" value="RRM"/>
    <property type="match status" value="1"/>
</dbReference>
<feature type="compositionally biased region" description="Polar residues" evidence="3">
    <location>
        <begin position="172"/>
        <end position="183"/>
    </location>
</feature>
<feature type="compositionally biased region" description="Basic and acidic residues" evidence="3">
    <location>
        <begin position="1"/>
        <end position="15"/>
    </location>
</feature>
<dbReference type="InterPro" id="IPR000504">
    <property type="entry name" value="RRM_dom"/>
</dbReference>
<dbReference type="STRING" id="230819.A0A5C3L074"/>
<evidence type="ECO:0000313" key="5">
    <source>
        <dbReference type="EMBL" id="TFK25925.1"/>
    </source>
</evidence>
<evidence type="ECO:0000313" key="6">
    <source>
        <dbReference type="Proteomes" id="UP000307440"/>
    </source>
</evidence>
<feature type="compositionally biased region" description="Polar residues" evidence="3">
    <location>
        <begin position="655"/>
        <end position="670"/>
    </location>
</feature>
<dbReference type="Proteomes" id="UP000307440">
    <property type="component" value="Unassembled WGS sequence"/>
</dbReference>
<feature type="compositionally biased region" description="Polar residues" evidence="3">
    <location>
        <begin position="521"/>
        <end position="540"/>
    </location>
</feature>
<feature type="compositionally biased region" description="Polar residues" evidence="3">
    <location>
        <begin position="639"/>
        <end position="649"/>
    </location>
</feature>
<organism evidence="5 6">
    <name type="scientific">Coprinopsis marcescibilis</name>
    <name type="common">Agaric fungus</name>
    <name type="synonym">Psathyrella marcescibilis</name>
    <dbReference type="NCBI Taxonomy" id="230819"/>
    <lineage>
        <taxon>Eukaryota</taxon>
        <taxon>Fungi</taxon>
        <taxon>Dikarya</taxon>
        <taxon>Basidiomycota</taxon>
        <taxon>Agaricomycotina</taxon>
        <taxon>Agaricomycetes</taxon>
        <taxon>Agaricomycetidae</taxon>
        <taxon>Agaricales</taxon>
        <taxon>Agaricineae</taxon>
        <taxon>Psathyrellaceae</taxon>
        <taxon>Coprinopsis</taxon>
    </lineage>
</organism>
<dbReference type="AlphaFoldDB" id="A0A5C3L074"/>
<feature type="compositionally biased region" description="Low complexity" evidence="3">
    <location>
        <begin position="558"/>
        <end position="572"/>
    </location>
</feature>
<keyword evidence="6" id="KW-1185">Reference proteome</keyword>
<feature type="domain" description="RRM" evidence="4">
    <location>
        <begin position="673"/>
        <end position="760"/>
    </location>
</feature>
<keyword evidence="1 2" id="KW-0694">RNA-binding</keyword>
<name>A0A5C3L074_COPMA</name>
<evidence type="ECO:0000256" key="3">
    <source>
        <dbReference type="SAM" id="MobiDB-lite"/>
    </source>
</evidence>
<dbReference type="GO" id="GO:0003723">
    <property type="term" value="F:RNA binding"/>
    <property type="evidence" value="ECO:0007669"/>
    <property type="project" value="UniProtKB-UniRule"/>
</dbReference>
<dbReference type="SMART" id="SM00360">
    <property type="entry name" value="RRM"/>
    <property type="match status" value="2"/>
</dbReference>
<feature type="compositionally biased region" description="Low complexity" evidence="3">
    <location>
        <begin position="600"/>
        <end position="613"/>
    </location>
</feature>
<feature type="region of interest" description="Disordered" evidence="3">
    <location>
        <begin position="883"/>
        <end position="926"/>
    </location>
</feature>
<dbReference type="OrthoDB" id="431169at2759"/>
<evidence type="ECO:0000259" key="4">
    <source>
        <dbReference type="PROSITE" id="PS50102"/>
    </source>
</evidence>
<dbReference type="InterPro" id="IPR012677">
    <property type="entry name" value="Nucleotide-bd_a/b_plait_sf"/>
</dbReference>
<feature type="compositionally biased region" description="Polar residues" evidence="3">
    <location>
        <begin position="883"/>
        <end position="899"/>
    </location>
</feature>
<dbReference type="PANTHER" id="PTHR10501">
    <property type="entry name" value="U1 SMALL NUCLEAR RIBONUCLEOPROTEIN A/U2 SMALL NUCLEAR RIBONUCLEOPROTEIN B"/>
    <property type="match status" value="1"/>
</dbReference>
<feature type="compositionally biased region" description="Polar residues" evidence="3">
    <location>
        <begin position="583"/>
        <end position="594"/>
    </location>
</feature>
<feature type="region of interest" description="Disordered" evidence="3">
    <location>
        <begin position="1"/>
        <end position="27"/>
    </location>
</feature>
<feature type="compositionally biased region" description="Basic and acidic residues" evidence="3">
    <location>
        <begin position="423"/>
        <end position="441"/>
    </location>
</feature>
<dbReference type="SUPFAM" id="SSF54928">
    <property type="entry name" value="RNA-binding domain, RBD"/>
    <property type="match status" value="1"/>
</dbReference>
<feature type="compositionally biased region" description="Polar residues" evidence="3">
    <location>
        <begin position="131"/>
        <end position="146"/>
    </location>
</feature>
<reference evidence="5 6" key="1">
    <citation type="journal article" date="2019" name="Nat. Ecol. Evol.">
        <title>Megaphylogeny resolves global patterns of mushroom evolution.</title>
        <authorList>
            <person name="Varga T."/>
            <person name="Krizsan K."/>
            <person name="Foldi C."/>
            <person name="Dima B."/>
            <person name="Sanchez-Garcia M."/>
            <person name="Sanchez-Ramirez S."/>
            <person name="Szollosi G.J."/>
            <person name="Szarkandi J.G."/>
            <person name="Papp V."/>
            <person name="Albert L."/>
            <person name="Andreopoulos W."/>
            <person name="Angelini C."/>
            <person name="Antonin V."/>
            <person name="Barry K.W."/>
            <person name="Bougher N.L."/>
            <person name="Buchanan P."/>
            <person name="Buyck B."/>
            <person name="Bense V."/>
            <person name="Catcheside P."/>
            <person name="Chovatia M."/>
            <person name="Cooper J."/>
            <person name="Damon W."/>
            <person name="Desjardin D."/>
            <person name="Finy P."/>
            <person name="Geml J."/>
            <person name="Haridas S."/>
            <person name="Hughes K."/>
            <person name="Justo A."/>
            <person name="Karasinski D."/>
            <person name="Kautmanova I."/>
            <person name="Kiss B."/>
            <person name="Kocsube S."/>
            <person name="Kotiranta H."/>
            <person name="LaButti K.M."/>
            <person name="Lechner B.E."/>
            <person name="Liimatainen K."/>
            <person name="Lipzen A."/>
            <person name="Lukacs Z."/>
            <person name="Mihaltcheva S."/>
            <person name="Morgado L.N."/>
            <person name="Niskanen T."/>
            <person name="Noordeloos M.E."/>
            <person name="Ohm R.A."/>
            <person name="Ortiz-Santana B."/>
            <person name="Ovrebo C."/>
            <person name="Racz N."/>
            <person name="Riley R."/>
            <person name="Savchenko A."/>
            <person name="Shiryaev A."/>
            <person name="Soop K."/>
            <person name="Spirin V."/>
            <person name="Szebenyi C."/>
            <person name="Tomsovsky M."/>
            <person name="Tulloss R.E."/>
            <person name="Uehling J."/>
            <person name="Grigoriev I.V."/>
            <person name="Vagvolgyi C."/>
            <person name="Papp T."/>
            <person name="Martin F.M."/>
            <person name="Miettinen O."/>
            <person name="Hibbett D.S."/>
            <person name="Nagy L.G."/>
        </authorList>
    </citation>
    <scope>NUCLEOTIDE SEQUENCE [LARGE SCALE GENOMIC DNA]</scope>
    <source>
        <strain evidence="5 6">CBS 121175</strain>
    </source>
</reference>
<gene>
    <name evidence="5" type="ORF">FA15DRAFT_589433</name>
</gene>
<proteinExistence type="predicted"/>
<sequence>MHVQSEYHNDFETTKLHPQHGGRVNGFGASNNYRASFSAFPNRTQINPSVIGATSLRDTNTFYPTQADVFPAQVSSPIQQHLPQYETHSGSDFGGHKPYMENFNQTSSMLPHHGRHSISHFPQQNHHKFNPNHQFGNPVQLASQTPYGPHLPVGAMNGAHQPQAPTGPPSREVNNSNATSASSQEEISTIFVVGFPEDMQEREFQNMFTFSAGFEAATLKIPNKEYTAYGANGIRGYQGYTGSNDPYNLVTVNQGGVVVDGGRDGTMSSWPAVPGDEGNHFVGTSLAPRKQIIGFAKFKSREHALEAREVLQGRRVDLDKGSILKAEMAKKNLHTKRGVGPLPGGPAGPNMNPSSAMQNASHGPAPNHSLEPFPLQNESFPPRERDLPLGGIDLGRLGTWRDQIQRDVHAITNGIGSASTTEFHPRKDREEEEHRRRERDANLYNAMGISHGVTRGPREREEEERERRRKDKEARLRASNSTAFDAFHSVPAGNAPPLSRQNSGLNGIINGNALLPPHNEGTPSLGSSPLLQNAFASNQYEDMPGPWDKLHQTVPNGTSLPQSSSLRSTSPLDNEEIDPRFSPQENQATDSLSGQHRAPSESSVSSAISPHHGIIGGGSSIGSGASDADLNKAMNDLVLNTDNGTTSPQLPSPASGASSNSTKNAVDQNPPINTLYVGNLPAPSPSIGFSNEQLEESIRQLFMSQPGYRRLCFRQKNNGPMCFVEFEDVSHATKALNELYGHTLGGLVKGGGIRLSYSKNPLGVRTPTSATGQSIGFQQQQAMQSLNSFQPEQFLPRSGDDLVPQSHLSRRDTIGSFGGNFLTSPPPRFTSPPINNFGPTSLNTGPSFNLRTNGGSLSSLYSYSLAAAGGVGHSNSSAQFSPFGITNTPTIPEQTSSSDDPALHSHHHFAHRTLSPPVNVEASRAG</sequence>
<dbReference type="FunFam" id="3.30.70.330:FF:000428">
    <property type="entry name" value="Related to WHI3-involved in regulation of cell size"/>
    <property type="match status" value="1"/>
</dbReference>
<evidence type="ECO:0000256" key="1">
    <source>
        <dbReference type="ARBA" id="ARBA00022884"/>
    </source>
</evidence>
<feature type="region of interest" description="Disordered" evidence="3">
    <location>
        <begin position="639"/>
        <end position="670"/>
    </location>
</feature>
<feature type="region of interest" description="Disordered" evidence="3">
    <location>
        <begin position="509"/>
        <end position="620"/>
    </location>
</feature>
<dbReference type="EMBL" id="ML210180">
    <property type="protein sequence ID" value="TFK25925.1"/>
    <property type="molecule type" value="Genomic_DNA"/>
</dbReference>
<dbReference type="InterPro" id="IPR035979">
    <property type="entry name" value="RBD_domain_sf"/>
</dbReference>
<accession>A0A5C3L074</accession>
<feature type="region of interest" description="Disordered" evidence="3">
    <location>
        <begin position="413"/>
        <end position="478"/>
    </location>
</feature>